<dbReference type="NCBIfam" id="TIGR01509">
    <property type="entry name" value="HAD-SF-IA-v3"/>
    <property type="match status" value="1"/>
</dbReference>
<dbReference type="SUPFAM" id="SSF56784">
    <property type="entry name" value="HAD-like"/>
    <property type="match status" value="1"/>
</dbReference>
<protein>
    <submittedName>
        <fullName evidence="1">HAD family phosphatase</fullName>
    </submittedName>
</protein>
<dbReference type="Gene3D" id="3.40.50.1000">
    <property type="entry name" value="HAD superfamily/HAD-like"/>
    <property type="match status" value="1"/>
</dbReference>
<dbReference type="SFLD" id="SFLDG01129">
    <property type="entry name" value="C1.5:_HAD__Beta-PGM__Phosphata"/>
    <property type="match status" value="1"/>
</dbReference>
<sequence>MFSGVIFDMDGLMFDTEKVWGACWEPTLARLGLPMKEGIADAARGTAGPEFAHVVREWFGEKADAQLIWDVWHEVAAECFDHGIEKKPGLDELLAYLDEQDVPMAVASSSTRRDIIHHLDMAEIRSYFTVVLSSLEVEHAKPAPDVFLEAAHRIDVEPSQALVLEDSYNGVRAGVAGGFCTVMVPDLAAPSEEMRRIAHRICSSLLEVRDLLRTGELG</sequence>
<gene>
    <name evidence="1" type="ORF">K8V70_05490</name>
</gene>
<dbReference type="PANTHER" id="PTHR18901:SF38">
    <property type="entry name" value="PSEUDOURIDINE-5'-PHOSPHATASE"/>
    <property type="match status" value="1"/>
</dbReference>
<dbReference type="InterPro" id="IPR041492">
    <property type="entry name" value="HAD_2"/>
</dbReference>
<reference evidence="1" key="1">
    <citation type="journal article" date="2021" name="PeerJ">
        <title>Extensive microbial diversity within the chicken gut microbiome revealed by metagenomics and culture.</title>
        <authorList>
            <person name="Gilroy R."/>
            <person name="Ravi A."/>
            <person name="Getino M."/>
            <person name="Pursley I."/>
            <person name="Horton D.L."/>
            <person name="Alikhan N.F."/>
            <person name="Baker D."/>
            <person name="Gharbi K."/>
            <person name="Hall N."/>
            <person name="Watson M."/>
            <person name="Adriaenssens E.M."/>
            <person name="Foster-Nyarko E."/>
            <person name="Jarju S."/>
            <person name="Secka A."/>
            <person name="Antonio M."/>
            <person name="Oren A."/>
            <person name="Chaudhuri R.R."/>
            <person name="La Ragione R."/>
            <person name="Hildebrand F."/>
            <person name="Pallen M.J."/>
        </authorList>
    </citation>
    <scope>NUCLEOTIDE SEQUENCE</scope>
    <source>
        <strain evidence="1">ChiHjej13B12-9602</strain>
    </source>
</reference>
<dbReference type="InterPro" id="IPR036412">
    <property type="entry name" value="HAD-like_sf"/>
</dbReference>
<dbReference type="Proteomes" id="UP000753256">
    <property type="component" value="Unassembled WGS sequence"/>
</dbReference>
<dbReference type="RefSeq" id="WP_273190000.1">
    <property type="nucleotide sequence ID" value="NZ_DYUZ01000022.1"/>
</dbReference>
<organism evidence="1 2">
    <name type="scientific">Enorma phocaeensis</name>
    <dbReference type="NCBI Taxonomy" id="1871019"/>
    <lineage>
        <taxon>Bacteria</taxon>
        <taxon>Bacillati</taxon>
        <taxon>Actinomycetota</taxon>
        <taxon>Coriobacteriia</taxon>
        <taxon>Coriobacteriales</taxon>
        <taxon>Coriobacteriaceae</taxon>
        <taxon>Enorma</taxon>
    </lineage>
</organism>
<dbReference type="InterPro" id="IPR006439">
    <property type="entry name" value="HAD-SF_hydro_IA"/>
</dbReference>
<evidence type="ECO:0000313" key="1">
    <source>
        <dbReference type="EMBL" id="HJG37297.1"/>
    </source>
</evidence>
<dbReference type="PRINTS" id="PR00413">
    <property type="entry name" value="HADHALOGNASE"/>
</dbReference>
<dbReference type="Gene3D" id="1.10.150.240">
    <property type="entry name" value="Putative phosphatase, domain 2"/>
    <property type="match status" value="1"/>
</dbReference>
<name>A0A921IWF8_9ACTN</name>
<evidence type="ECO:0000313" key="2">
    <source>
        <dbReference type="Proteomes" id="UP000753256"/>
    </source>
</evidence>
<dbReference type="InterPro" id="IPR023198">
    <property type="entry name" value="PGP-like_dom2"/>
</dbReference>
<dbReference type="AlphaFoldDB" id="A0A921IWF8"/>
<dbReference type="InterPro" id="IPR023214">
    <property type="entry name" value="HAD_sf"/>
</dbReference>
<dbReference type="EMBL" id="DYUZ01000022">
    <property type="protein sequence ID" value="HJG37297.1"/>
    <property type="molecule type" value="Genomic_DNA"/>
</dbReference>
<comment type="caution">
    <text evidence="1">The sequence shown here is derived from an EMBL/GenBank/DDBJ whole genome shotgun (WGS) entry which is preliminary data.</text>
</comment>
<accession>A0A921IWF8</accession>
<proteinExistence type="predicted"/>
<dbReference type="SFLD" id="SFLDS00003">
    <property type="entry name" value="Haloacid_Dehalogenase"/>
    <property type="match status" value="1"/>
</dbReference>
<dbReference type="Pfam" id="PF13419">
    <property type="entry name" value="HAD_2"/>
    <property type="match status" value="1"/>
</dbReference>
<reference evidence="1" key="2">
    <citation type="submission" date="2021-09" db="EMBL/GenBank/DDBJ databases">
        <authorList>
            <person name="Gilroy R."/>
        </authorList>
    </citation>
    <scope>NUCLEOTIDE SEQUENCE</scope>
    <source>
        <strain evidence="1">ChiHjej13B12-9602</strain>
    </source>
</reference>
<dbReference type="PANTHER" id="PTHR18901">
    <property type="entry name" value="2-DEOXYGLUCOSE-6-PHOSPHATE PHOSPHATASE 2"/>
    <property type="match status" value="1"/>
</dbReference>
<dbReference type="CDD" id="cd07505">
    <property type="entry name" value="HAD_BPGM-like"/>
    <property type="match status" value="1"/>
</dbReference>